<dbReference type="Proteomes" id="UP000015105">
    <property type="component" value="Chromosome 4D"/>
</dbReference>
<dbReference type="InterPro" id="IPR013936">
    <property type="entry name" value="CRT-like"/>
</dbReference>
<dbReference type="GO" id="GO:0016020">
    <property type="term" value="C:membrane"/>
    <property type="evidence" value="ECO:0007669"/>
    <property type="project" value="UniProtKB-SubCell"/>
</dbReference>
<name>A0A453IR32_AEGTS</name>
<reference evidence="9" key="2">
    <citation type="journal article" date="2017" name="Nat. Plants">
        <title>The Aegilops tauschii genome reveals multiple impacts of transposons.</title>
        <authorList>
            <person name="Zhao G."/>
            <person name="Zou C."/>
            <person name="Li K."/>
            <person name="Wang K."/>
            <person name="Li T."/>
            <person name="Gao L."/>
            <person name="Zhang X."/>
            <person name="Wang H."/>
            <person name="Yang Z."/>
            <person name="Liu X."/>
            <person name="Jiang W."/>
            <person name="Mao L."/>
            <person name="Kong X."/>
            <person name="Jiao Y."/>
            <person name="Jia J."/>
        </authorList>
    </citation>
    <scope>NUCLEOTIDE SEQUENCE [LARGE SCALE GENOMIC DNA]</scope>
    <source>
        <strain evidence="9">cv. AL8/78</strain>
    </source>
</reference>
<keyword evidence="3" id="KW-0813">Transport</keyword>
<comment type="similarity">
    <text evidence="2">Belongs to the CRT-like transporter family.</text>
</comment>
<evidence type="ECO:0000256" key="3">
    <source>
        <dbReference type="ARBA" id="ARBA00022448"/>
    </source>
</evidence>
<dbReference type="PANTHER" id="PTHR31326">
    <property type="entry name" value="PROTEIN CLT2, CHLOROPLASTIC"/>
    <property type="match status" value="1"/>
</dbReference>
<sequence length="83" mass="8997">MARACKYTIRHDSSMWSVLFISYFLIPSSAAVPLSIYVLSLPLPYMPGGTSLSTSFLVGAAVLVLGLLLYNLPQNSADQVKTE</sequence>
<evidence type="ECO:0000256" key="7">
    <source>
        <dbReference type="SAM" id="Phobius"/>
    </source>
</evidence>
<evidence type="ECO:0000313" key="9">
    <source>
        <dbReference type="Proteomes" id="UP000015105"/>
    </source>
</evidence>
<dbReference type="PANTHER" id="PTHR31326:SF1">
    <property type="entry name" value="PROTEIN CLT2, CHLOROPLASTIC"/>
    <property type="match status" value="1"/>
</dbReference>
<reference evidence="9" key="1">
    <citation type="journal article" date="2014" name="Science">
        <title>Ancient hybridizations among the ancestral genomes of bread wheat.</title>
        <authorList>
            <consortium name="International Wheat Genome Sequencing Consortium,"/>
            <person name="Marcussen T."/>
            <person name="Sandve S.R."/>
            <person name="Heier L."/>
            <person name="Spannagl M."/>
            <person name="Pfeifer M."/>
            <person name="Jakobsen K.S."/>
            <person name="Wulff B.B."/>
            <person name="Steuernagel B."/>
            <person name="Mayer K.F."/>
            <person name="Olsen O.A."/>
        </authorList>
    </citation>
    <scope>NUCLEOTIDE SEQUENCE [LARGE SCALE GENOMIC DNA]</scope>
    <source>
        <strain evidence="9">cv. AL8/78</strain>
    </source>
</reference>
<feature type="transmembrane region" description="Helical" evidence="7">
    <location>
        <begin position="52"/>
        <end position="72"/>
    </location>
</feature>
<reference evidence="8" key="3">
    <citation type="journal article" date="2017" name="Nature">
        <title>Genome sequence of the progenitor of the wheat D genome Aegilops tauschii.</title>
        <authorList>
            <person name="Luo M.C."/>
            <person name="Gu Y.Q."/>
            <person name="Puiu D."/>
            <person name="Wang H."/>
            <person name="Twardziok S.O."/>
            <person name="Deal K.R."/>
            <person name="Huo N."/>
            <person name="Zhu T."/>
            <person name="Wang L."/>
            <person name="Wang Y."/>
            <person name="McGuire P.E."/>
            <person name="Liu S."/>
            <person name="Long H."/>
            <person name="Ramasamy R.K."/>
            <person name="Rodriguez J.C."/>
            <person name="Van S.L."/>
            <person name="Yuan L."/>
            <person name="Wang Z."/>
            <person name="Xia Z."/>
            <person name="Xiao L."/>
            <person name="Anderson O.D."/>
            <person name="Ouyang S."/>
            <person name="Liang Y."/>
            <person name="Zimin A.V."/>
            <person name="Pertea G."/>
            <person name="Qi P."/>
            <person name="Bennetzen J.L."/>
            <person name="Dai X."/>
            <person name="Dawson M.W."/>
            <person name="Muller H.G."/>
            <person name="Kugler K."/>
            <person name="Rivarola-Duarte L."/>
            <person name="Spannagl M."/>
            <person name="Mayer K.F.X."/>
            <person name="Lu F.H."/>
            <person name="Bevan M.W."/>
            <person name="Leroy P."/>
            <person name="Li P."/>
            <person name="You F.M."/>
            <person name="Sun Q."/>
            <person name="Liu Z."/>
            <person name="Lyons E."/>
            <person name="Wicker T."/>
            <person name="Salzberg S.L."/>
            <person name="Devos K.M."/>
            <person name="Dvorak J."/>
        </authorList>
    </citation>
    <scope>NUCLEOTIDE SEQUENCE [LARGE SCALE GENOMIC DNA]</scope>
    <source>
        <strain evidence="8">cv. AL8/78</strain>
    </source>
</reference>
<keyword evidence="9" id="KW-1185">Reference proteome</keyword>
<reference evidence="8" key="4">
    <citation type="submission" date="2019-03" db="UniProtKB">
        <authorList>
            <consortium name="EnsemblPlants"/>
        </authorList>
    </citation>
    <scope>IDENTIFICATION</scope>
</reference>
<dbReference type="AlphaFoldDB" id="A0A453IR32"/>
<dbReference type="Gramene" id="AET4Gv20647000.19">
    <property type="protein sequence ID" value="AET4Gv20647000.19"/>
    <property type="gene ID" value="AET4Gv20647000"/>
</dbReference>
<evidence type="ECO:0000256" key="6">
    <source>
        <dbReference type="ARBA" id="ARBA00023136"/>
    </source>
</evidence>
<evidence type="ECO:0000256" key="2">
    <source>
        <dbReference type="ARBA" id="ARBA00006690"/>
    </source>
</evidence>
<feature type="transmembrane region" description="Helical" evidence="7">
    <location>
        <begin position="20"/>
        <end position="40"/>
    </location>
</feature>
<accession>A0A453IR32</accession>
<keyword evidence="5 7" id="KW-1133">Transmembrane helix</keyword>
<keyword evidence="4 7" id="KW-0812">Transmembrane</keyword>
<organism evidence="8 9">
    <name type="scientific">Aegilops tauschii subsp. strangulata</name>
    <name type="common">Goatgrass</name>
    <dbReference type="NCBI Taxonomy" id="200361"/>
    <lineage>
        <taxon>Eukaryota</taxon>
        <taxon>Viridiplantae</taxon>
        <taxon>Streptophyta</taxon>
        <taxon>Embryophyta</taxon>
        <taxon>Tracheophyta</taxon>
        <taxon>Spermatophyta</taxon>
        <taxon>Magnoliopsida</taxon>
        <taxon>Liliopsida</taxon>
        <taxon>Poales</taxon>
        <taxon>Poaceae</taxon>
        <taxon>BOP clade</taxon>
        <taxon>Pooideae</taxon>
        <taxon>Triticodae</taxon>
        <taxon>Triticeae</taxon>
        <taxon>Triticinae</taxon>
        <taxon>Aegilops</taxon>
    </lineage>
</organism>
<keyword evidence="6 7" id="KW-0472">Membrane</keyword>
<protein>
    <submittedName>
        <fullName evidence="8">Uncharacterized protein</fullName>
    </submittedName>
</protein>
<evidence type="ECO:0000256" key="1">
    <source>
        <dbReference type="ARBA" id="ARBA00004141"/>
    </source>
</evidence>
<evidence type="ECO:0000256" key="5">
    <source>
        <dbReference type="ARBA" id="ARBA00022989"/>
    </source>
</evidence>
<dbReference type="EnsemblPlants" id="AET4Gv20647000.19">
    <property type="protein sequence ID" value="AET4Gv20647000.19"/>
    <property type="gene ID" value="AET4Gv20647000"/>
</dbReference>
<comment type="subcellular location">
    <subcellularLocation>
        <location evidence="1">Membrane</location>
        <topology evidence="1">Multi-pass membrane protein</topology>
    </subcellularLocation>
</comment>
<reference evidence="8" key="5">
    <citation type="journal article" date="2021" name="G3 (Bethesda)">
        <title>Aegilops tauschii genome assembly Aet v5.0 features greater sequence contiguity and improved annotation.</title>
        <authorList>
            <person name="Wang L."/>
            <person name="Zhu T."/>
            <person name="Rodriguez J.C."/>
            <person name="Deal K.R."/>
            <person name="Dubcovsky J."/>
            <person name="McGuire P.E."/>
            <person name="Lux T."/>
            <person name="Spannagl M."/>
            <person name="Mayer K.F.X."/>
            <person name="Baldrich P."/>
            <person name="Meyers B.C."/>
            <person name="Huo N."/>
            <person name="Gu Y.Q."/>
            <person name="Zhou H."/>
            <person name="Devos K.M."/>
            <person name="Bennetzen J.L."/>
            <person name="Unver T."/>
            <person name="Budak H."/>
            <person name="Gulick P.J."/>
            <person name="Galiba G."/>
            <person name="Kalapos B."/>
            <person name="Nelson D.R."/>
            <person name="Li P."/>
            <person name="You F.M."/>
            <person name="Luo M.C."/>
            <person name="Dvorak J."/>
        </authorList>
    </citation>
    <scope>NUCLEOTIDE SEQUENCE [LARGE SCALE GENOMIC DNA]</scope>
    <source>
        <strain evidence="8">cv. AL8/78</strain>
    </source>
</reference>
<evidence type="ECO:0000313" key="8">
    <source>
        <dbReference type="EnsemblPlants" id="AET4Gv20647000.19"/>
    </source>
</evidence>
<evidence type="ECO:0000256" key="4">
    <source>
        <dbReference type="ARBA" id="ARBA00022692"/>
    </source>
</evidence>
<proteinExistence type="inferred from homology"/>